<dbReference type="Gene3D" id="3.40.50.720">
    <property type="entry name" value="NAD(P)-binding Rossmann-like Domain"/>
    <property type="match status" value="1"/>
</dbReference>
<accession>A0A077PAJ1</accession>
<dbReference type="RefSeq" id="WP_038253427.1">
    <property type="nucleotide sequence ID" value="NZ_CAWLUU010000061.1"/>
</dbReference>
<protein>
    <submittedName>
        <fullName evidence="1">Uncharacterized protein</fullName>
    </submittedName>
</protein>
<proteinExistence type="predicted"/>
<evidence type="ECO:0000313" key="2">
    <source>
        <dbReference type="Proteomes" id="UP000028483"/>
    </source>
</evidence>
<dbReference type="Proteomes" id="UP000028483">
    <property type="component" value="Unassembled WGS sequence"/>
</dbReference>
<gene>
    <name evidence="1" type="ORF">XBO1_650001</name>
</gene>
<evidence type="ECO:0000313" key="1">
    <source>
        <dbReference type="EMBL" id="CDH07884.1"/>
    </source>
</evidence>
<dbReference type="AlphaFoldDB" id="A0A077PAJ1"/>
<comment type="caution">
    <text evidence="1">The sequence shown here is derived from an EMBL/GenBank/DDBJ whole genome shotgun (WGS) entry which is preliminary data.</text>
</comment>
<dbReference type="HOGENOM" id="CLU_1660043_0_0_6"/>
<reference evidence="1" key="1">
    <citation type="submission" date="2013-07" db="EMBL/GenBank/DDBJ databases">
        <title>Sub-species coevolution in mutualistic symbiosis.</title>
        <authorList>
            <person name="Murfin K."/>
            <person name="Klassen J."/>
            <person name="Lee M."/>
            <person name="Forst S."/>
            <person name="Stock P."/>
            <person name="Goodrich-Blair H."/>
        </authorList>
    </citation>
    <scope>NUCLEOTIDE SEQUENCE [LARGE SCALE GENOMIC DNA]</scope>
    <source>
        <strain evidence="1">Oregonense</strain>
    </source>
</reference>
<sequence length="159" mass="17840">MNDLTIQYMTQMGVAPFAETLATDLLPVDFVSKAIVALSLSNTDSQKNYHLFHPKGTDFTPVYKAIESTGYSIETISEEIWLEKLEQMVVGGYDVALGSLIHLYKEEALNIGDCTYNNEITINAIKASGFDFPNINVNTFTRMISYFMENKVSFKAKVE</sequence>
<organism evidence="1 2">
    <name type="scientific">Xenorhabdus bovienii str. oregonense</name>
    <dbReference type="NCBI Taxonomy" id="1398202"/>
    <lineage>
        <taxon>Bacteria</taxon>
        <taxon>Pseudomonadati</taxon>
        <taxon>Pseudomonadota</taxon>
        <taxon>Gammaproteobacteria</taxon>
        <taxon>Enterobacterales</taxon>
        <taxon>Morganellaceae</taxon>
        <taxon>Xenorhabdus</taxon>
    </lineage>
</organism>
<dbReference type="EMBL" id="CBSX010000232">
    <property type="protein sequence ID" value="CDH07884.1"/>
    <property type="molecule type" value="Genomic_DNA"/>
</dbReference>
<name>A0A077PAJ1_XENBV</name>